<dbReference type="InterPro" id="IPR036236">
    <property type="entry name" value="Znf_C2H2_sf"/>
</dbReference>
<evidence type="ECO:0000256" key="4">
    <source>
        <dbReference type="ARBA" id="ARBA00022833"/>
    </source>
</evidence>
<evidence type="ECO:0000256" key="1">
    <source>
        <dbReference type="ARBA" id="ARBA00022723"/>
    </source>
</evidence>
<dbReference type="InterPro" id="IPR013087">
    <property type="entry name" value="Znf_C2H2_type"/>
</dbReference>
<dbReference type="SMART" id="SM00355">
    <property type="entry name" value="ZnF_C2H2"/>
    <property type="match status" value="4"/>
</dbReference>
<dbReference type="EMBL" id="CAJPVJ010000159">
    <property type="protein sequence ID" value="CAG2161524.1"/>
    <property type="molecule type" value="Genomic_DNA"/>
</dbReference>
<feature type="region of interest" description="Disordered" evidence="6">
    <location>
        <begin position="123"/>
        <end position="159"/>
    </location>
</feature>
<keyword evidence="2" id="KW-0677">Repeat</keyword>
<proteinExistence type="predicted"/>
<evidence type="ECO:0000256" key="3">
    <source>
        <dbReference type="ARBA" id="ARBA00022771"/>
    </source>
</evidence>
<organism evidence="8">
    <name type="scientific">Oppiella nova</name>
    <dbReference type="NCBI Taxonomy" id="334625"/>
    <lineage>
        <taxon>Eukaryota</taxon>
        <taxon>Metazoa</taxon>
        <taxon>Ecdysozoa</taxon>
        <taxon>Arthropoda</taxon>
        <taxon>Chelicerata</taxon>
        <taxon>Arachnida</taxon>
        <taxon>Acari</taxon>
        <taxon>Acariformes</taxon>
        <taxon>Sarcoptiformes</taxon>
        <taxon>Oribatida</taxon>
        <taxon>Brachypylina</taxon>
        <taxon>Oppioidea</taxon>
        <taxon>Oppiidae</taxon>
        <taxon>Oppiella</taxon>
    </lineage>
</organism>
<evidence type="ECO:0000313" key="9">
    <source>
        <dbReference type="Proteomes" id="UP000728032"/>
    </source>
</evidence>
<dbReference type="PROSITE" id="PS00028">
    <property type="entry name" value="ZINC_FINGER_C2H2_1"/>
    <property type="match status" value="2"/>
</dbReference>
<evidence type="ECO:0000259" key="7">
    <source>
        <dbReference type="PROSITE" id="PS50157"/>
    </source>
</evidence>
<accession>A0A7R9QAV3</accession>
<dbReference type="GO" id="GO:0000981">
    <property type="term" value="F:DNA-binding transcription factor activity, RNA polymerase II-specific"/>
    <property type="evidence" value="ECO:0007669"/>
    <property type="project" value="TreeGrafter"/>
</dbReference>
<feature type="compositionally biased region" description="Polar residues" evidence="6">
    <location>
        <begin position="135"/>
        <end position="147"/>
    </location>
</feature>
<evidence type="ECO:0000256" key="2">
    <source>
        <dbReference type="ARBA" id="ARBA00022737"/>
    </source>
</evidence>
<dbReference type="PROSITE" id="PS50157">
    <property type="entry name" value="ZINC_FINGER_C2H2_2"/>
    <property type="match status" value="4"/>
</dbReference>
<dbReference type="GO" id="GO:0000978">
    <property type="term" value="F:RNA polymerase II cis-regulatory region sequence-specific DNA binding"/>
    <property type="evidence" value="ECO:0007669"/>
    <property type="project" value="TreeGrafter"/>
</dbReference>
<feature type="compositionally biased region" description="Polar residues" evidence="6">
    <location>
        <begin position="289"/>
        <end position="300"/>
    </location>
</feature>
<keyword evidence="9" id="KW-1185">Reference proteome</keyword>
<evidence type="ECO:0000256" key="5">
    <source>
        <dbReference type="PROSITE-ProRule" id="PRU00042"/>
    </source>
</evidence>
<keyword evidence="4" id="KW-0862">Zinc</keyword>
<dbReference type="GO" id="GO:0008270">
    <property type="term" value="F:zinc ion binding"/>
    <property type="evidence" value="ECO:0007669"/>
    <property type="project" value="UniProtKB-KW"/>
</dbReference>
<dbReference type="EMBL" id="OC914984">
    <property type="protein sequence ID" value="CAD7637967.1"/>
    <property type="molecule type" value="Genomic_DNA"/>
</dbReference>
<feature type="domain" description="C2H2-type" evidence="7">
    <location>
        <begin position="261"/>
        <end position="290"/>
    </location>
</feature>
<dbReference type="PANTHER" id="PTHR19818:SF139">
    <property type="entry name" value="PAIR-RULE PROTEIN ODD-PAIRED"/>
    <property type="match status" value="1"/>
</dbReference>
<keyword evidence="3 5" id="KW-0863">Zinc-finger</keyword>
<dbReference type="OrthoDB" id="9411774at2759"/>
<dbReference type="AlphaFoldDB" id="A0A7R9QAV3"/>
<evidence type="ECO:0000313" key="8">
    <source>
        <dbReference type="EMBL" id="CAD7637967.1"/>
    </source>
</evidence>
<dbReference type="FunFam" id="3.30.160.60:FF:000125">
    <property type="entry name" value="Putative zinc finger protein 143"/>
    <property type="match status" value="1"/>
</dbReference>
<dbReference type="InterPro" id="IPR050329">
    <property type="entry name" value="GLI_C2H2-zinc-finger"/>
</dbReference>
<dbReference type="Gene3D" id="3.30.160.60">
    <property type="entry name" value="Classic Zinc Finger"/>
    <property type="match status" value="4"/>
</dbReference>
<dbReference type="GO" id="GO:0005634">
    <property type="term" value="C:nucleus"/>
    <property type="evidence" value="ECO:0007669"/>
    <property type="project" value="UniProtKB-ARBA"/>
</dbReference>
<name>A0A7R9QAV3_9ACAR</name>
<dbReference type="FunFam" id="3.30.160.60:FF:002343">
    <property type="entry name" value="Zinc finger protein 33A"/>
    <property type="match status" value="1"/>
</dbReference>
<dbReference type="PANTHER" id="PTHR19818">
    <property type="entry name" value="ZINC FINGER PROTEIN ZIC AND GLI"/>
    <property type="match status" value="1"/>
</dbReference>
<feature type="region of interest" description="Disordered" evidence="6">
    <location>
        <begin position="428"/>
        <end position="458"/>
    </location>
</feature>
<feature type="region of interest" description="Disordered" evidence="6">
    <location>
        <begin position="276"/>
        <end position="315"/>
    </location>
</feature>
<evidence type="ECO:0000256" key="6">
    <source>
        <dbReference type="SAM" id="MobiDB-lite"/>
    </source>
</evidence>
<dbReference type="SUPFAM" id="SSF57667">
    <property type="entry name" value="beta-beta-alpha zinc fingers"/>
    <property type="match status" value="2"/>
</dbReference>
<keyword evidence="1" id="KW-0479">Metal-binding</keyword>
<feature type="domain" description="C2H2-type" evidence="7">
    <location>
        <begin position="171"/>
        <end position="200"/>
    </location>
</feature>
<reference evidence="8" key="1">
    <citation type="submission" date="2020-11" db="EMBL/GenBank/DDBJ databases">
        <authorList>
            <person name="Tran Van P."/>
        </authorList>
    </citation>
    <scope>NUCLEOTIDE SEQUENCE</scope>
</reference>
<protein>
    <recommendedName>
        <fullName evidence="7">C2H2-type domain-containing protein</fullName>
    </recommendedName>
</protein>
<gene>
    <name evidence="8" type="ORF">ONB1V03_LOCUS1129</name>
</gene>
<dbReference type="Pfam" id="PF00096">
    <property type="entry name" value="zf-C2H2"/>
    <property type="match status" value="2"/>
</dbReference>
<dbReference type="FunFam" id="3.30.160.60:FF:000072">
    <property type="entry name" value="zinc finger protein 143 isoform X1"/>
    <property type="match status" value="1"/>
</dbReference>
<sequence length="517" mass="58412">MDSYIYTLNNPSIHCVIQEKDQLICRQTKEIDDLQKANQMLAKDNDRLRADLDLQKKLSEALEKFKYTLERHVAVLKDYDKNRWSLPDVESEVRIWEHEYLMIRKMLEKKEREEQALIMGPNGCVGGNGVHPNPVATNQPNSGQTPPKQRRSAPKPKTVEVGADGTALKRYVCDFPNCSYRSNWAHDLKGHKRKHTGEKPYTCGWLNCNKSFRDLRDLKRHQRAHTGDKRYSCDWPGCEYRSTDVANLAKHKRTHTGERPYKCDWAGCEASFADGSHLRRHQKKHENQMTKLTKTASPSSTKKRQTPAPPKTTGALIKTRQQPGRRAKGSGVRVPLEMKVGLAAEDKSDLKGTAFADNDRPSFAVKSCPTVGDNNGVNASDSQRTHEKIVESDVASKTTIERVVASDAHEVIVPELNNRVIDMNISSDQPKEQMGDNSSLMSRMDMNSGPMDESNRHRDVTSDLNDQQMSLMSDDNRQCFVITSTMMANTTPNLNSSPLTDPANKEPIVRYSDIHGL</sequence>
<dbReference type="GO" id="GO:0045944">
    <property type="term" value="P:positive regulation of transcription by RNA polymerase II"/>
    <property type="evidence" value="ECO:0007669"/>
    <property type="project" value="UniProtKB-ARBA"/>
</dbReference>
<feature type="domain" description="C2H2-type" evidence="7">
    <location>
        <begin position="231"/>
        <end position="260"/>
    </location>
</feature>
<dbReference type="Proteomes" id="UP000728032">
    <property type="component" value="Unassembled WGS sequence"/>
</dbReference>
<feature type="domain" description="C2H2-type" evidence="7">
    <location>
        <begin position="201"/>
        <end position="230"/>
    </location>
</feature>